<dbReference type="Proteomes" id="UP000697710">
    <property type="component" value="Unassembled WGS sequence"/>
</dbReference>
<dbReference type="GO" id="GO:0005615">
    <property type="term" value="C:extracellular space"/>
    <property type="evidence" value="ECO:0007669"/>
    <property type="project" value="TreeGrafter"/>
</dbReference>
<reference evidence="15" key="2">
    <citation type="journal article" date="2021" name="Microbiome">
        <title>Successional dynamics and alternative stable states in a saline activated sludge microbial community over 9 years.</title>
        <authorList>
            <person name="Wang Y."/>
            <person name="Ye J."/>
            <person name="Ju F."/>
            <person name="Liu L."/>
            <person name="Boyd J.A."/>
            <person name="Deng Y."/>
            <person name="Parks D.H."/>
            <person name="Jiang X."/>
            <person name="Yin X."/>
            <person name="Woodcroft B.J."/>
            <person name="Tyson G.W."/>
            <person name="Hugenholtz P."/>
            <person name="Polz M.F."/>
            <person name="Zhang T."/>
        </authorList>
    </citation>
    <scope>NUCLEOTIDE SEQUENCE</scope>
    <source>
        <strain evidence="15">HKST-UBA01</strain>
    </source>
</reference>
<feature type="active site" description="Proton acceptor" evidence="11">
    <location>
        <position position="317"/>
    </location>
</feature>
<dbReference type="PANTHER" id="PTHR11533:SF174">
    <property type="entry name" value="PUROMYCIN-SENSITIVE AMINOPEPTIDASE-RELATED"/>
    <property type="match status" value="1"/>
</dbReference>
<evidence type="ECO:0000256" key="11">
    <source>
        <dbReference type="PIRSR" id="PIRSR634016-1"/>
    </source>
</evidence>
<dbReference type="GO" id="GO:0042277">
    <property type="term" value="F:peptide binding"/>
    <property type="evidence" value="ECO:0007669"/>
    <property type="project" value="TreeGrafter"/>
</dbReference>
<dbReference type="SUPFAM" id="SSF55486">
    <property type="entry name" value="Metalloproteases ('zincins'), catalytic domain"/>
    <property type="match status" value="1"/>
</dbReference>
<keyword evidence="6" id="KW-0645">Protease</keyword>
<dbReference type="Gene3D" id="2.60.40.1730">
    <property type="entry name" value="tricorn interacting facor f3 domain"/>
    <property type="match status" value="1"/>
</dbReference>
<dbReference type="InterPro" id="IPR050344">
    <property type="entry name" value="Peptidase_M1_aminopeptidases"/>
</dbReference>
<comment type="similarity">
    <text evidence="2">Belongs to the peptidase M1 family.</text>
</comment>
<feature type="non-terminal residue" evidence="15">
    <location>
        <position position="380"/>
    </location>
</feature>
<dbReference type="Gene3D" id="1.10.390.10">
    <property type="entry name" value="Neutral Protease Domain 2"/>
    <property type="match status" value="1"/>
</dbReference>
<dbReference type="InterPro" id="IPR027268">
    <property type="entry name" value="Peptidase_M4/M1_CTD_sf"/>
</dbReference>
<evidence type="ECO:0000256" key="8">
    <source>
        <dbReference type="ARBA" id="ARBA00022801"/>
    </source>
</evidence>
<proteinExistence type="inferred from homology"/>
<evidence type="ECO:0000256" key="6">
    <source>
        <dbReference type="ARBA" id="ARBA00022670"/>
    </source>
</evidence>
<dbReference type="InterPro" id="IPR001930">
    <property type="entry name" value="Peptidase_M1"/>
</dbReference>
<keyword evidence="9 12" id="KW-0862">Zinc</keyword>
<keyword evidence="8" id="KW-0378">Hydrolase</keyword>
<feature type="binding site" evidence="12">
    <location>
        <position position="339"/>
    </location>
    <ligand>
        <name>Zn(2+)</name>
        <dbReference type="ChEBI" id="CHEBI:29105"/>
        <note>catalytic</note>
    </ligand>
</feature>
<comment type="cofactor">
    <cofactor evidence="12">
        <name>Zn(2+)</name>
        <dbReference type="ChEBI" id="CHEBI:29105"/>
    </cofactor>
    <text evidence="12">Binds 1 zinc ion per subunit.</text>
</comment>
<feature type="binding site" evidence="12">
    <location>
        <position position="316"/>
    </location>
    <ligand>
        <name>Zn(2+)</name>
        <dbReference type="ChEBI" id="CHEBI:29105"/>
        <note>catalytic</note>
    </ligand>
</feature>
<dbReference type="GO" id="GO:0070006">
    <property type="term" value="F:metalloaminopeptidase activity"/>
    <property type="evidence" value="ECO:0007669"/>
    <property type="project" value="TreeGrafter"/>
</dbReference>
<feature type="domain" description="Aminopeptidase N-like N-terminal" evidence="14">
    <location>
        <begin position="40"/>
        <end position="210"/>
    </location>
</feature>
<comment type="caution">
    <text evidence="15">The sequence shown here is derived from an EMBL/GenBank/DDBJ whole genome shotgun (WGS) entry which is preliminary data.</text>
</comment>
<dbReference type="CDD" id="cd09601">
    <property type="entry name" value="M1_APN-Q_like"/>
    <property type="match status" value="1"/>
</dbReference>
<evidence type="ECO:0000313" key="15">
    <source>
        <dbReference type="EMBL" id="MCA9730232.1"/>
    </source>
</evidence>
<dbReference type="SUPFAM" id="SSF63737">
    <property type="entry name" value="Leukotriene A4 hydrolase N-terminal domain"/>
    <property type="match status" value="1"/>
</dbReference>
<accession>A0A956M3U9</accession>
<dbReference type="GO" id="GO:0043171">
    <property type="term" value="P:peptide catabolic process"/>
    <property type="evidence" value="ECO:0007669"/>
    <property type="project" value="TreeGrafter"/>
</dbReference>
<dbReference type="GO" id="GO:0016285">
    <property type="term" value="F:alanyl aminopeptidase activity"/>
    <property type="evidence" value="ECO:0007669"/>
    <property type="project" value="UniProtKB-EC"/>
</dbReference>
<evidence type="ECO:0000313" key="16">
    <source>
        <dbReference type="Proteomes" id="UP000697710"/>
    </source>
</evidence>
<dbReference type="GO" id="GO:0016020">
    <property type="term" value="C:membrane"/>
    <property type="evidence" value="ECO:0007669"/>
    <property type="project" value="TreeGrafter"/>
</dbReference>
<evidence type="ECO:0000256" key="12">
    <source>
        <dbReference type="PIRSR" id="PIRSR634016-3"/>
    </source>
</evidence>
<dbReference type="Pfam" id="PF01433">
    <property type="entry name" value="Peptidase_M1"/>
    <property type="match status" value="1"/>
</dbReference>
<dbReference type="InterPro" id="IPR042097">
    <property type="entry name" value="Aminopeptidase_N-like_N_sf"/>
</dbReference>
<evidence type="ECO:0000256" key="3">
    <source>
        <dbReference type="ARBA" id="ARBA00012564"/>
    </source>
</evidence>
<keyword evidence="10" id="KW-0482">Metalloprotease</keyword>
<sequence>MNGIQIRTICGVSALLAVAMIGRTFAQGELGHEVIPVFQEVRLTVDADRPDYSGTVAVDLAVEVATSTIRLHSLGPQIGRIAVRDAAGPLGTRLELDPYGLLTLSLSRPLEPGAAHLEIDFTNDFDVQASGMYRVMTGGHSYIFTQFEAVDAREAFPCWDEPGYKFPYQMIVTVPEAHLAASNTPIEHEQSQGGFRTITFKRTPPLPAYLLALATGPLDTVPLEGLPFPARLVTVRGGSALGQDAVTRTAPSLHALEQYFGRPYPFEKLDLIAVPEFWYGAMENPGAIVFRESNILYDATQAGVQDRRRFTGTLTHELAHLWFGDLVTMKWWDDLWLNESFASWMAEKIVAGLYPEYHREIAAIEGRRRAMQVDAQPSAR</sequence>
<evidence type="ECO:0000256" key="7">
    <source>
        <dbReference type="ARBA" id="ARBA00022723"/>
    </source>
</evidence>
<keyword evidence="5" id="KW-0031">Aminopeptidase</keyword>
<evidence type="ECO:0000256" key="1">
    <source>
        <dbReference type="ARBA" id="ARBA00000098"/>
    </source>
</evidence>
<dbReference type="Pfam" id="PF17900">
    <property type="entry name" value="Peptidase_M1_N"/>
    <property type="match status" value="1"/>
</dbReference>
<reference evidence="15" key="1">
    <citation type="submission" date="2020-04" db="EMBL/GenBank/DDBJ databases">
        <authorList>
            <person name="Zhang T."/>
        </authorList>
    </citation>
    <scope>NUCLEOTIDE SEQUENCE</scope>
    <source>
        <strain evidence="15">HKST-UBA01</strain>
    </source>
</reference>
<keyword evidence="7 12" id="KW-0479">Metal-binding</keyword>
<evidence type="ECO:0000256" key="4">
    <source>
        <dbReference type="ARBA" id="ARBA00015611"/>
    </source>
</evidence>
<dbReference type="GO" id="GO:0008270">
    <property type="term" value="F:zinc ion binding"/>
    <property type="evidence" value="ECO:0007669"/>
    <property type="project" value="InterPro"/>
</dbReference>
<evidence type="ECO:0000259" key="13">
    <source>
        <dbReference type="Pfam" id="PF01433"/>
    </source>
</evidence>
<dbReference type="GO" id="GO:0006508">
    <property type="term" value="P:proteolysis"/>
    <property type="evidence" value="ECO:0007669"/>
    <property type="project" value="UniProtKB-KW"/>
</dbReference>
<dbReference type="PANTHER" id="PTHR11533">
    <property type="entry name" value="PROTEASE M1 ZINC METALLOPROTEASE"/>
    <property type="match status" value="1"/>
</dbReference>
<feature type="domain" description="Peptidase M1 membrane alanine aminopeptidase" evidence="13">
    <location>
        <begin position="248"/>
        <end position="378"/>
    </location>
</feature>
<dbReference type="PRINTS" id="PR00756">
    <property type="entry name" value="ALADIPTASE"/>
</dbReference>
<evidence type="ECO:0000256" key="5">
    <source>
        <dbReference type="ARBA" id="ARBA00022438"/>
    </source>
</evidence>
<name>A0A956M3U9_UNCEI</name>
<dbReference type="AlphaFoldDB" id="A0A956M3U9"/>
<dbReference type="EC" id="3.4.11.2" evidence="3"/>
<comment type="catalytic activity">
    <reaction evidence="1">
        <text>Release of an N-terminal amino acid, Xaa-|-Yaa- from a peptide, amide or arylamide. Xaa is preferably Ala, but may be most amino acids including Pro (slow action). When a terminal hydrophobic residue is followed by a prolyl residue, the two may be released as an intact Xaa-Pro dipeptide.</text>
        <dbReference type="EC" id="3.4.11.2"/>
    </reaction>
</comment>
<gene>
    <name evidence="15" type="ORF">KC729_21285</name>
</gene>
<evidence type="ECO:0000259" key="14">
    <source>
        <dbReference type="Pfam" id="PF17900"/>
    </source>
</evidence>
<dbReference type="InterPro" id="IPR045357">
    <property type="entry name" value="Aminopeptidase_N-like_N"/>
</dbReference>
<feature type="binding site" evidence="12">
    <location>
        <position position="320"/>
    </location>
    <ligand>
        <name>Zn(2+)</name>
        <dbReference type="ChEBI" id="CHEBI:29105"/>
        <note>catalytic</note>
    </ligand>
</feature>
<evidence type="ECO:0000256" key="10">
    <source>
        <dbReference type="ARBA" id="ARBA00023049"/>
    </source>
</evidence>
<evidence type="ECO:0000256" key="2">
    <source>
        <dbReference type="ARBA" id="ARBA00010136"/>
    </source>
</evidence>
<protein>
    <recommendedName>
        <fullName evidence="4">Aminopeptidase N</fullName>
        <ecNumber evidence="3">3.4.11.2</ecNumber>
    </recommendedName>
</protein>
<dbReference type="EMBL" id="JAGQHR010001056">
    <property type="protein sequence ID" value="MCA9730232.1"/>
    <property type="molecule type" value="Genomic_DNA"/>
</dbReference>
<organism evidence="15 16">
    <name type="scientific">Eiseniibacteriota bacterium</name>
    <dbReference type="NCBI Taxonomy" id="2212470"/>
    <lineage>
        <taxon>Bacteria</taxon>
        <taxon>Candidatus Eiseniibacteriota</taxon>
    </lineage>
</organism>
<dbReference type="InterPro" id="IPR014782">
    <property type="entry name" value="Peptidase_M1_dom"/>
</dbReference>
<dbReference type="GO" id="GO:0005737">
    <property type="term" value="C:cytoplasm"/>
    <property type="evidence" value="ECO:0007669"/>
    <property type="project" value="TreeGrafter"/>
</dbReference>
<evidence type="ECO:0000256" key="9">
    <source>
        <dbReference type="ARBA" id="ARBA00022833"/>
    </source>
</evidence>
<dbReference type="InterPro" id="IPR034016">
    <property type="entry name" value="M1_APN-typ"/>
</dbReference>